<evidence type="ECO:0000313" key="5">
    <source>
        <dbReference type="Proteomes" id="UP000094094"/>
    </source>
</evidence>
<gene>
    <name evidence="4" type="ORF">SL103_31125</name>
</gene>
<protein>
    <recommendedName>
        <fullName evidence="3">Low molecular weight protein antigen 6 PH domain-containing protein</fullName>
    </recommendedName>
</protein>
<dbReference type="Pfam" id="PF10756">
    <property type="entry name" value="bPH_6"/>
    <property type="match status" value="1"/>
</dbReference>
<sequence length="226" mass="24272">MTSQEPATPTPPRYAERTYRSPAALVGGILLLLLGVWLAGDALLRGDTHTRLTAVCALLLGVPLVTAYTLRPLVRAGDDTLTVRNPFRTITLPWGAVEDLRASFSTEVFTTTGKYQLWAIPVSLRQRKKAGRQATRGADGTRPRFGPNADAGPPPRAAADQALDELRDLKERAERRADVRTAAGTDARTDGRTDGRSANEPVVRWSYPVIAPAVLGAIGLAVLIAV</sequence>
<evidence type="ECO:0000313" key="4">
    <source>
        <dbReference type="EMBL" id="AOP50112.1"/>
    </source>
</evidence>
<dbReference type="KEGG" id="slc:SL103_31125"/>
<feature type="transmembrane region" description="Helical" evidence="2">
    <location>
        <begin position="21"/>
        <end position="40"/>
    </location>
</feature>
<evidence type="ECO:0000256" key="2">
    <source>
        <dbReference type="SAM" id="Phobius"/>
    </source>
</evidence>
<dbReference type="Proteomes" id="UP000094094">
    <property type="component" value="Chromosome"/>
</dbReference>
<evidence type="ECO:0000256" key="1">
    <source>
        <dbReference type="SAM" id="MobiDB-lite"/>
    </source>
</evidence>
<proteinExistence type="predicted"/>
<feature type="compositionally biased region" description="Basic and acidic residues" evidence="1">
    <location>
        <begin position="187"/>
        <end position="197"/>
    </location>
</feature>
<evidence type="ECO:0000259" key="3">
    <source>
        <dbReference type="Pfam" id="PF10756"/>
    </source>
</evidence>
<feature type="transmembrane region" description="Helical" evidence="2">
    <location>
        <begin position="52"/>
        <end position="70"/>
    </location>
</feature>
<organism evidence="4 5">
    <name type="scientific">Streptomyces lydicus</name>
    <dbReference type="NCBI Taxonomy" id="47763"/>
    <lineage>
        <taxon>Bacteria</taxon>
        <taxon>Bacillati</taxon>
        <taxon>Actinomycetota</taxon>
        <taxon>Actinomycetes</taxon>
        <taxon>Kitasatosporales</taxon>
        <taxon>Streptomycetaceae</taxon>
        <taxon>Streptomyces</taxon>
    </lineage>
</organism>
<accession>A0A1D7VTM1</accession>
<dbReference type="AlphaFoldDB" id="A0A1D7VTM1"/>
<feature type="domain" description="Low molecular weight protein antigen 6 PH" evidence="3">
    <location>
        <begin position="71"/>
        <end position="108"/>
    </location>
</feature>
<name>A0A1D7VTM1_9ACTN</name>
<keyword evidence="2" id="KW-0472">Membrane</keyword>
<feature type="region of interest" description="Disordered" evidence="1">
    <location>
        <begin position="174"/>
        <end position="198"/>
    </location>
</feature>
<dbReference type="OrthoDB" id="4337405at2"/>
<keyword evidence="5" id="KW-1185">Reference proteome</keyword>
<feature type="transmembrane region" description="Helical" evidence="2">
    <location>
        <begin position="205"/>
        <end position="225"/>
    </location>
</feature>
<feature type="compositionally biased region" description="Low complexity" evidence="1">
    <location>
        <begin position="146"/>
        <end position="157"/>
    </location>
</feature>
<keyword evidence="2" id="KW-1133">Transmembrane helix</keyword>
<keyword evidence="2" id="KW-0812">Transmembrane</keyword>
<dbReference type="EMBL" id="CP017157">
    <property type="protein sequence ID" value="AOP50112.1"/>
    <property type="molecule type" value="Genomic_DNA"/>
</dbReference>
<dbReference type="RefSeq" id="WP_069572288.1">
    <property type="nucleotide sequence ID" value="NZ_CP017157.1"/>
</dbReference>
<feature type="region of interest" description="Disordered" evidence="1">
    <location>
        <begin position="128"/>
        <end position="157"/>
    </location>
</feature>
<dbReference type="InterPro" id="IPR019692">
    <property type="entry name" value="CFP-6_PH"/>
</dbReference>
<reference evidence="4 5" key="1">
    <citation type="submission" date="2016-09" db="EMBL/GenBank/DDBJ databases">
        <title>Complete genome sequencing of Streptomyces lydicus 103 and metabolic pathways analysis of antibiotic biosynthesis.</title>
        <authorList>
            <person name="Jia N."/>
            <person name="Ding M.-Z."/>
            <person name="Gao F."/>
            <person name="Yuan Y.-J."/>
        </authorList>
    </citation>
    <scope>NUCLEOTIDE SEQUENCE [LARGE SCALE GENOMIC DNA]</scope>
    <source>
        <strain evidence="4 5">103</strain>
    </source>
</reference>